<dbReference type="PANTHER" id="PTHR46112:SF2">
    <property type="entry name" value="XAA-PRO AMINOPEPTIDASE P-RELATED"/>
    <property type="match status" value="1"/>
</dbReference>
<accession>A0A160TUP0</accession>
<dbReference type="PRINTS" id="PR00599">
    <property type="entry name" value="MAPEPTIDASE"/>
</dbReference>
<dbReference type="SUPFAM" id="SSF55920">
    <property type="entry name" value="Creatinase/aminopeptidase"/>
    <property type="match status" value="1"/>
</dbReference>
<dbReference type="InterPro" id="IPR029149">
    <property type="entry name" value="Creatin/AminoP/Spt16_N"/>
</dbReference>
<evidence type="ECO:0000256" key="1">
    <source>
        <dbReference type="SAM" id="MobiDB-lite"/>
    </source>
</evidence>
<dbReference type="SUPFAM" id="SSF53092">
    <property type="entry name" value="Creatinase/prolidase N-terminal domain"/>
    <property type="match status" value="1"/>
</dbReference>
<dbReference type="Pfam" id="PF01321">
    <property type="entry name" value="Creatinase_N"/>
    <property type="match status" value="1"/>
</dbReference>
<dbReference type="InterPro" id="IPR000994">
    <property type="entry name" value="Pept_M24"/>
</dbReference>
<dbReference type="InterPro" id="IPR001714">
    <property type="entry name" value="Pept_M24_MAP"/>
</dbReference>
<dbReference type="CDD" id="cd01066">
    <property type="entry name" value="APP_MetAP"/>
    <property type="match status" value="1"/>
</dbReference>
<sequence>MSNHPMPTRGFPTSEFETRTSRAQQAMRDVQLDALLVTTEPEIRYFTGFQTQFFESPTRPWFLIVPADGKPIAVIPTIGEAGMAATWIDEIKTWPSPTPEDDGISLLAASVNALPNRFGRLGLPLGQESVLRMPARDARILGDNVSLELVDCAQLMLGLRFVKSALEIEKIRFACEITSAEFEALATISTLGESEREISRRMRMNLLERGADSTPYLIAGSGQGGYDNIIMGPTDRILEDGDVLIIDTGTTFDGYFCDFDRNYAFGHIADDTRRAHEAVYRATDVGFAAARPGATMAQVWAAMWAVLEAGGALGNNVGRMGHGLGMQLTEWPSVKQTDHTELKPGAVITLEPGMAFAPGRQLVHEENIVITADGADWLTYRAPADMPVIT</sequence>
<feature type="domain" description="Peptidase M24" evidence="2">
    <location>
        <begin position="169"/>
        <end position="371"/>
    </location>
</feature>
<evidence type="ECO:0000259" key="3">
    <source>
        <dbReference type="Pfam" id="PF01321"/>
    </source>
</evidence>
<dbReference type="InterPro" id="IPR050659">
    <property type="entry name" value="Peptidase_M24B"/>
</dbReference>
<name>A0A160TUP0_9ZZZZ</name>
<dbReference type="AlphaFoldDB" id="A0A160TUP0"/>
<dbReference type="Gene3D" id="3.90.230.10">
    <property type="entry name" value="Creatinase/methionine aminopeptidase superfamily"/>
    <property type="match status" value="1"/>
</dbReference>
<organism evidence="4">
    <name type="scientific">hydrothermal vent metagenome</name>
    <dbReference type="NCBI Taxonomy" id="652676"/>
    <lineage>
        <taxon>unclassified sequences</taxon>
        <taxon>metagenomes</taxon>
        <taxon>ecological metagenomes</taxon>
    </lineage>
</organism>
<protein>
    <submittedName>
        <fullName evidence="4">Metallopeptidase, M24 family</fullName>
    </submittedName>
</protein>
<dbReference type="Gene3D" id="3.40.350.10">
    <property type="entry name" value="Creatinase/prolidase N-terminal domain"/>
    <property type="match status" value="1"/>
</dbReference>
<gene>
    <name evidence="4" type="ORF">MGWOODY_XGa2391</name>
</gene>
<feature type="domain" description="Creatinase N-terminal" evidence="3">
    <location>
        <begin position="19"/>
        <end position="162"/>
    </location>
</feature>
<evidence type="ECO:0000259" key="2">
    <source>
        <dbReference type="Pfam" id="PF00557"/>
    </source>
</evidence>
<dbReference type="InterPro" id="IPR000587">
    <property type="entry name" value="Creatinase_N"/>
</dbReference>
<evidence type="ECO:0000313" key="4">
    <source>
        <dbReference type="EMBL" id="CUS51634.1"/>
    </source>
</evidence>
<feature type="region of interest" description="Disordered" evidence="1">
    <location>
        <begin position="1"/>
        <end position="21"/>
    </location>
</feature>
<dbReference type="Pfam" id="PF00557">
    <property type="entry name" value="Peptidase_M24"/>
    <property type="match status" value="1"/>
</dbReference>
<dbReference type="EMBL" id="CZRL01000064">
    <property type="protein sequence ID" value="CUS51634.1"/>
    <property type="molecule type" value="Genomic_DNA"/>
</dbReference>
<reference evidence="4" key="1">
    <citation type="submission" date="2015-10" db="EMBL/GenBank/DDBJ databases">
        <authorList>
            <person name="Gilbert D.G."/>
        </authorList>
    </citation>
    <scope>NUCLEOTIDE SEQUENCE</scope>
</reference>
<proteinExistence type="predicted"/>
<dbReference type="InterPro" id="IPR036005">
    <property type="entry name" value="Creatinase/aminopeptidase-like"/>
</dbReference>
<dbReference type="PANTHER" id="PTHR46112">
    <property type="entry name" value="AMINOPEPTIDASE"/>
    <property type="match status" value="1"/>
</dbReference>